<feature type="region of interest" description="Disordered" evidence="1">
    <location>
        <begin position="1"/>
        <end position="22"/>
    </location>
</feature>
<accession>A0A3M0CTX6</accession>
<organism evidence="3 4">
    <name type="scientific">Haloplanus aerogenes</name>
    <dbReference type="NCBI Taxonomy" id="660522"/>
    <lineage>
        <taxon>Archaea</taxon>
        <taxon>Methanobacteriati</taxon>
        <taxon>Methanobacteriota</taxon>
        <taxon>Stenosarchaea group</taxon>
        <taxon>Halobacteria</taxon>
        <taxon>Halobacteriales</taxon>
        <taxon>Haloferacaceae</taxon>
        <taxon>Haloplanus</taxon>
    </lineage>
</organism>
<reference evidence="2 5" key="2">
    <citation type="submission" date="2018-07" db="EMBL/GenBank/DDBJ databases">
        <title>Genome sequences of Haloplanus aerogenes JCM 16430T.</title>
        <authorList>
            <person name="Kim Y.B."/>
            <person name="Roh S.W."/>
        </authorList>
    </citation>
    <scope>NUCLEOTIDE SEQUENCE [LARGE SCALE GENOMIC DNA]</scope>
    <source>
        <strain evidence="2 5">JCM 16430</strain>
    </source>
</reference>
<reference evidence="3 4" key="1">
    <citation type="journal article" date="2015" name="Stand. Genomic Sci.">
        <title>Genomic Encyclopedia of Bacterial and Archaeal Type Strains, Phase III: the genomes of soil and plant-associated and newly described type strains.</title>
        <authorList>
            <person name="Whitman W.B."/>
            <person name="Woyke T."/>
            <person name="Klenk H.P."/>
            <person name="Zhou Y."/>
            <person name="Lilburn T.G."/>
            <person name="Beck B.J."/>
            <person name="De Vos P."/>
            <person name="Vandamme P."/>
            <person name="Eisen J.A."/>
            <person name="Garrity G."/>
            <person name="Hugenholtz P."/>
            <person name="Kyrpides N.C."/>
        </authorList>
    </citation>
    <scope>NUCLEOTIDE SEQUENCE [LARGE SCALE GENOMIC DNA]</scope>
    <source>
        <strain evidence="3 4">CGMCC 1.10124</strain>
    </source>
</reference>
<protein>
    <submittedName>
        <fullName evidence="3">Uncharacterized protein</fullName>
    </submittedName>
</protein>
<dbReference type="RefSeq" id="WP_124897093.1">
    <property type="nucleotide sequence ID" value="NZ_CP034145.1"/>
</dbReference>
<dbReference type="AlphaFoldDB" id="A0A3M0CTX6"/>
<evidence type="ECO:0000313" key="5">
    <source>
        <dbReference type="Proteomes" id="UP000282007"/>
    </source>
</evidence>
<evidence type="ECO:0000313" key="3">
    <source>
        <dbReference type="EMBL" id="RMB12892.1"/>
    </source>
</evidence>
<sequence length="330" mass="36771">MNQSSHEAVPVETVPDGVNGRGEANAHMTNVYDDFTKQAGTYGLTEYHNRWFASDRIPGFAAEPEALRTRTQEFPGELQLEAVPFQTSRDSTLDHVKYFAQSTNYFDIPDHGSITFAADIDATTVGTDPDRQICPAPAEDEPCKTVLEPQQAAATFHVLNIHETGQLFDWFVGEGKAFCLTERLLAPLVHGVGLDEGYTQIIETVDISPGMHTYAIRYRRNPSGADHAEWLLDGDSVARQEKVGIPLDVQHPGRFDDITWPSIGATGERLRDRMSTFNMAHGLFSLLDEFPFHPQYGDHFVSFPEDERLFGQGVTATFDNFEVTTETLGE</sequence>
<evidence type="ECO:0000313" key="4">
    <source>
        <dbReference type="Proteomes" id="UP000277326"/>
    </source>
</evidence>
<dbReference type="InterPro" id="IPR045727">
    <property type="entry name" value="DUF6081"/>
</dbReference>
<dbReference type="GeneID" id="38472679"/>
<dbReference type="Proteomes" id="UP000277326">
    <property type="component" value="Unassembled WGS sequence"/>
</dbReference>
<keyword evidence="5" id="KW-1185">Reference proteome</keyword>
<dbReference type="Proteomes" id="UP000282007">
    <property type="component" value="Chromosome"/>
</dbReference>
<dbReference type="Pfam" id="PF19559">
    <property type="entry name" value="DUF6081"/>
    <property type="match status" value="1"/>
</dbReference>
<evidence type="ECO:0000313" key="2">
    <source>
        <dbReference type="EMBL" id="AZH26655.1"/>
    </source>
</evidence>
<dbReference type="EMBL" id="CP034145">
    <property type="protein sequence ID" value="AZH26655.1"/>
    <property type="molecule type" value="Genomic_DNA"/>
</dbReference>
<reference evidence="3" key="3">
    <citation type="submission" date="2018-10" db="EMBL/GenBank/DDBJ databases">
        <authorList>
            <person name="Whitman W."/>
            <person name="Huntemann M."/>
            <person name="Clum A."/>
            <person name="Pillay M."/>
            <person name="Palaniappan K."/>
            <person name="Varghese N."/>
            <person name="Mikhailova N."/>
            <person name="Stamatis D."/>
            <person name="Reddy T."/>
            <person name="Daum C."/>
            <person name="Shapiro N."/>
            <person name="Ivanova N."/>
            <person name="Kyrpides N."/>
            <person name="Woyke T."/>
        </authorList>
    </citation>
    <scope>NUCLEOTIDE SEQUENCE</scope>
    <source>
        <strain evidence="3">CGMCC 1.10124</strain>
    </source>
</reference>
<gene>
    <name evidence="3" type="ORF">ATH50_3048</name>
    <name evidence="2" type="ORF">DU502_15295</name>
</gene>
<dbReference type="EMBL" id="REFS01000006">
    <property type="protein sequence ID" value="RMB12892.1"/>
    <property type="molecule type" value="Genomic_DNA"/>
</dbReference>
<name>A0A3M0CTX6_9EURY</name>
<dbReference type="KEGG" id="haer:DU502_15295"/>
<proteinExistence type="predicted"/>
<evidence type="ECO:0000256" key="1">
    <source>
        <dbReference type="SAM" id="MobiDB-lite"/>
    </source>
</evidence>